<dbReference type="Proteomes" id="UP000694413">
    <property type="component" value="Unassembled WGS sequence"/>
</dbReference>
<proteinExistence type="predicted"/>
<accession>A0A8D2MFX0</accession>
<dbReference type="Ensembl" id="ENSZALT00000009561.1">
    <property type="protein sequence ID" value="ENSZALP00000006579.1"/>
    <property type="gene ID" value="ENSZALG00000005966.1"/>
</dbReference>
<evidence type="ECO:0000313" key="1">
    <source>
        <dbReference type="Ensembl" id="ENSZALP00000006579.1"/>
    </source>
</evidence>
<dbReference type="AlphaFoldDB" id="A0A8D2MFX0"/>
<protein>
    <submittedName>
        <fullName evidence="1">Uncharacterized protein</fullName>
    </submittedName>
</protein>
<keyword evidence="2" id="KW-1185">Reference proteome</keyword>
<organism evidence="1 2">
    <name type="scientific">Zonotrichia albicollis</name>
    <name type="common">White-throated sparrow</name>
    <name type="synonym">Fringilla albicollis</name>
    <dbReference type="NCBI Taxonomy" id="44394"/>
    <lineage>
        <taxon>Eukaryota</taxon>
        <taxon>Metazoa</taxon>
        <taxon>Chordata</taxon>
        <taxon>Craniata</taxon>
        <taxon>Vertebrata</taxon>
        <taxon>Euteleostomi</taxon>
        <taxon>Archelosauria</taxon>
        <taxon>Archosauria</taxon>
        <taxon>Dinosauria</taxon>
        <taxon>Saurischia</taxon>
        <taxon>Theropoda</taxon>
        <taxon>Coelurosauria</taxon>
        <taxon>Aves</taxon>
        <taxon>Neognathae</taxon>
        <taxon>Neoaves</taxon>
        <taxon>Telluraves</taxon>
        <taxon>Australaves</taxon>
        <taxon>Passeriformes</taxon>
        <taxon>Passerellidae</taxon>
        <taxon>Zonotrichia</taxon>
    </lineage>
</organism>
<sequence length="71" mass="7566">CQVKIRAKTFHTSRRKTAPLPTRYPVLNSQNPASLLRLARALSKRGLDASPCSAAAALSRAAASFNSRATA</sequence>
<reference evidence="1" key="1">
    <citation type="submission" date="2025-08" db="UniProtKB">
        <authorList>
            <consortium name="Ensembl"/>
        </authorList>
    </citation>
    <scope>IDENTIFICATION</scope>
</reference>
<evidence type="ECO:0000313" key="2">
    <source>
        <dbReference type="Proteomes" id="UP000694413"/>
    </source>
</evidence>
<name>A0A8D2MFX0_ZONAL</name>
<reference evidence="1" key="2">
    <citation type="submission" date="2025-09" db="UniProtKB">
        <authorList>
            <consortium name="Ensembl"/>
        </authorList>
    </citation>
    <scope>IDENTIFICATION</scope>
</reference>